<dbReference type="Pfam" id="PF07238">
    <property type="entry name" value="PilZ"/>
    <property type="match status" value="1"/>
</dbReference>
<dbReference type="PATRIC" id="fig|1603606.3.peg.3305"/>
<dbReference type="InterPro" id="IPR011006">
    <property type="entry name" value="CheY-like_superfamily"/>
</dbReference>
<dbReference type="InterPro" id="IPR050595">
    <property type="entry name" value="Bact_response_regulator"/>
</dbReference>
<evidence type="ECO:0000256" key="2">
    <source>
        <dbReference type="PROSITE-ProRule" id="PRU00169"/>
    </source>
</evidence>
<dbReference type="Gene3D" id="2.40.10.220">
    <property type="entry name" value="predicted glycosyltransferase like domains"/>
    <property type="match status" value="1"/>
</dbReference>
<evidence type="ECO:0000313" key="4">
    <source>
        <dbReference type="EMBL" id="ALC17788.1"/>
    </source>
</evidence>
<proteinExistence type="predicted"/>
<dbReference type="SMART" id="SM00448">
    <property type="entry name" value="REC"/>
    <property type="match status" value="1"/>
</dbReference>
<sequence>MEKRKILVAAQREILEATKHSFFQRVHYDLLVVHDGEEAFAAIEAEDPILVILALEMPVLAGDACCRRVKNDRLLRKTPIILVAPGDSEESLERCRQSGCDAFALSPLEPRELVTTASQFLGIGKRLERRIPVDLATRYGPLSGDTFPGRVVDLTGGGVFISTTRLLPIDTRLTVEFSLPGEAEETRYLGRVSWVNHPEWMKTSRRDVGMGVQFLDLPPDRSAAILRYLAELDQDRVAAMASGDEE</sequence>
<dbReference type="InterPro" id="IPR009875">
    <property type="entry name" value="PilZ_domain"/>
</dbReference>
<organism evidence="4 5">
    <name type="scientific">Desulfuromonas soudanensis</name>
    <dbReference type="NCBI Taxonomy" id="1603606"/>
    <lineage>
        <taxon>Bacteria</taxon>
        <taxon>Pseudomonadati</taxon>
        <taxon>Thermodesulfobacteriota</taxon>
        <taxon>Desulfuromonadia</taxon>
        <taxon>Desulfuromonadales</taxon>
        <taxon>Desulfuromonadaceae</taxon>
        <taxon>Desulfuromonas</taxon>
    </lineage>
</organism>
<keyword evidence="5" id="KW-1185">Reference proteome</keyword>
<evidence type="ECO:0000313" key="5">
    <source>
        <dbReference type="Proteomes" id="UP000057158"/>
    </source>
</evidence>
<dbReference type="InterPro" id="IPR001789">
    <property type="entry name" value="Sig_transdc_resp-reg_receiver"/>
</dbReference>
<feature type="domain" description="Response regulatory" evidence="3">
    <location>
        <begin position="5"/>
        <end position="121"/>
    </location>
</feature>
<evidence type="ECO:0000259" key="3">
    <source>
        <dbReference type="PROSITE" id="PS50110"/>
    </source>
</evidence>
<comment type="caution">
    <text evidence="2">Lacks conserved residue(s) required for the propagation of feature annotation.</text>
</comment>
<name>A0A0M4D4W7_9BACT</name>
<gene>
    <name evidence="4" type="ORF">DSOUD_3062</name>
</gene>
<dbReference type="Proteomes" id="UP000057158">
    <property type="component" value="Chromosome"/>
</dbReference>
<reference evidence="4 5" key="1">
    <citation type="submission" date="2015-07" db="EMBL/GenBank/DDBJ databases">
        <title>Isolation and Genomic Characterization of a Novel Halophilic Metal-Reducing Deltaproteobacterium from the Deep Subsurface.</title>
        <authorList>
            <person name="Badalamenti J.P."/>
            <person name="Summers Z.M."/>
            <person name="Gralnick J.A."/>
            <person name="Bond D.R."/>
        </authorList>
    </citation>
    <scope>NUCLEOTIDE SEQUENCE [LARGE SCALE GENOMIC DNA]</scope>
    <source>
        <strain evidence="4 5">WTL</strain>
    </source>
</reference>
<dbReference type="Pfam" id="PF00072">
    <property type="entry name" value="Response_reg"/>
    <property type="match status" value="1"/>
</dbReference>
<dbReference type="STRING" id="1603606.DSOUD_3062"/>
<dbReference type="KEGG" id="des:DSOUD_3062"/>
<dbReference type="PROSITE" id="PS50110">
    <property type="entry name" value="RESPONSE_REGULATORY"/>
    <property type="match status" value="1"/>
</dbReference>
<dbReference type="EMBL" id="CP010802">
    <property type="protein sequence ID" value="ALC17788.1"/>
    <property type="molecule type" value="Genomic_DNA"/>
</dbReference>
<dbReference type="GO" id="GO:0035438">
    <property type="term" value="F:cyclic-di-GMP binding"/>
    <property type="evidence" value="ECO:0007669"/>
    <property type="project" value="InterPro"/>
</dbReference>
<dbReference type="GO" id="GO:0000160">
    <property type="term" value="P:phosphorelay signal transduction system"/>
    <property type="evidence" value="ECO:0007669"/>
    <property type="project" value="InterPro"/>
</dbReference>
<evidence type="ECO:0000256" key="1">
    <source>
        <dbReference type="ARBA" id="ARBA00022553"/>
    </source>
</evidence>
<dbReference type="PANTHER" id="PTHR44591:SF3">
    <property type="entry name" value="RESPONSE REGULATORY DOMAIN-CONTAINING PROTEIN"/>
    <property type="match status" value="1"/>
</dbReference>
<dbReference type="PANTHER" id="PTHR44591">
    <property type="entry name" value="STRESS RESPONSE REGULATOR PROTEIN 1"/>
    <property type="match status" value="1"/>
</dbReference>
<protein>
    <submittedName>
        <fullName evidence="4">Response regulator, PilZ domain-containing</fullName>
    </submittedName>
</protein>
<dbReference type="AlphaFoldDB" id="A0A0M4D4W7"/>
<dbReference type="SUPFAM" id="SSF141371">
    <property type="entry name" value="PilZ domain-like"/>
    <property type="match status" value="1"/>
</dbReference>
<dbReference type="RefSeq" id="WP_053551772.1">
    <property type="nucleotide sequence ID" value="NZ_CP010802.1"/>
</dbReference>
<keyword evidence="1" id="KW-0597">Phosphoprotein</keyword>
<accession>A0A0M4D4W7</accession>
<dbReference type="SUPFAM" id="SSF52172">
    <property type="entry name" value="CheY-like"/>
    <property type="match status" value="1"/>
</dbReference>
<dbReference type="Gene3D" id="3.40.50.2300">
    <property type="match status" value="1"/>
</dbReference>